<dbReference type="EMBL" id="JBBPBM010000008">
    <property type="protein sequence ID" value="KAK8572967.1"/>
    <property type="molecule type" value="Genomic_DNA"/>
</dbReference>
<organism evidence="2 3">
    <name type="scientific">Hibiscus sabdariffa</name>
    <name type="common">roselle</name>
    <dbReference type="NCBI Taxonomy" id="183260"/>
    <lineage>
        <taxon>Eukaryota</taxon>
        <taxon>Viridiplantae</taxon>
        <taxon>Streptophyta</taxon>
        <taxon>Embryophyta</taxon>
        <taxon>Tracheophyta</taxon>
        <taxon>Spermatophyta</taxon>
        <taxon>Magnoliopsida</taxon>
        <taxon>eudicotyledons</taxon>
        <taxon>Gunneridae</taxon>
        <taxon>Pentapetalae</taxon>
        <taxon>rosids</taxon>
        <taxon>malvids</taxon>
        <taxon>Malvales</taxon>
        <taxon>Malvaceae</taxon>
        <taxon>Malvoideae</taxon>
        <taxon>Hibiscus</taxon>
    </lineage>
</organism>
<sequence>MCLRHKVPKLNSDKALAVKGTVISSATWRHLTGAETKEKEKVRMSEPTLKSGDAKSMPAPTPAKSLPEEPMPTNLRKYLLSINRNHEAVFKKIQRMEHKSIKLYHYINGRDNAIREVLSRIVPYDMPTFPLFPNSLFAGDCSLPPTPTSSDATKSFTLVVEESAKSKSEETQKKPPASAIPATSADSANIQASSDHVQIVEEVLKDLGTSAQPTTRRFKWKVEGGSFVKRKIRVTRE</sequence>
<evidence type="ECO:0000256" key="1">
    <source>
        <dbReference type="SAM" id="MobiDB-lite"/>
    </source>
</evidence>
<proteinExistence type="predicted"/>
<comment type="caution">
    <text evidence="2">The sequence shown here is derived from an EMBL/GenBank/DDBJ whole genome shotgun (WGS) entry which is preliminary data.</text>
</comment>
<keyword evidence="3" id="KW-1185">Reference proteome</keyword>
<dbReference type="Proteomes" id="UP001472677">
    <property type="component" value="Unassembled WGS sequence"/>
</dbReference>
<feature type="region of interest" description="Disordered" evidence="1">
    <location>
        <begin position="34"/>
        <end position="70"/>
    </location>
</feature>
<evidence type="ECO:0000313" key="3">
    <source>
        <dbReference type="Proteomes" id="UP001472677"/>
    </source>
</evidence>
<gene>
    <name evidence="2" type="ORF">V6N12_029007</name>
</gene>
<name>A0ABR2F7K2_9ROSI</name>
<feature type="compositionally biased region" description="Basic and acidic residues" evidence="1">
    <location>
        <begin position="35"/>
        <end position="44"/>
    </location>
</feature>
<evidence type="ECO:0000313" key="2">
    <source>
        <dbReference type="EMBL" id="KAK8572967.1"/>
    </source>
</evidence>
<protein>
    <submittedName>
        <fullName evidence="2">Uncharacterized protein</fullName>
    </submittedName>
</protein>
<accession>A0ABR2F7K2</accession>
<reference evidence="2 3" key="1">
    <citation type="journal article" date="2024" name="G3 (Bethesda)">
        <title>Genome assembly of Hibiscus sabdariffa L. provides insights into metabolisms of medicinal natural products.</title>
        <authorList>
            <person name="Kim T."/>
        </authorList>
    </citation>
    <scope>NUCLEOTIDE SEQUENCE [LARGE SCALE GENOMIC DNA]</scope>
    <source>
        <strain evidence="2">TK-2024</strain>
        <tissue evidence="2">Old leaves</tissue>
    </source>
</reference>
<feature type="compositionally biased region" description="Basic and acidic residues" evidence="1">
    <location>
        <begin position="162"/>
        <end position="173"/>
    </location>
</feature>
<feature type="region of interest" description="Disordered" evidence="1">
    <location>
        <begin position="161"/>
        <end position="191"/>
    </location>
</feature>